<accession>A0A0F9PUD1</accession>
<dbReference type="EMBL" id="LAZR01004885">
    <property type="protein sequence ID" value="KKN04706.1"/>
    <property type="molecule type" value="Genomic_DNA"/>
</dbReference>
<organism evidence="1">
    <name type="scientific">marine sediment metagenome</name>
    <dbReference type="NCBI Taxonomy" id="412755"/>
    <lineage>
        <taxon>unclassified sequences</taxon>
        <taxon>metagenomes</taxon>
        <taxon>ecological metagenomes</taxon>
    </lineage>
</organism>
<sequence length="276" mass="29244">MSPDVLHDPWETETLQPISDAEITIVDAFFEVGQYGTQLVWTMRIDIPHDPISVTFETFNGWYSIGKDWVVQDAGASVTKPTADPTKPPKIHASSNYGKIIDRVKAIGLDMRNRGLPTEARVWKDLRFHMQREQVKYTGLPTTEGGTIDRESSILLPVSHLPALGAAVAAPTVAAPVAAPVPAPAAAAPAAAAPASPSVAPAVAPAPDTAEAHLISVVLGRSSIIEAKQAAVRDRAIAADDALSSRILEHQLIESYFVGDSPVLVMADGRIARAAG</sequence>
<proteinExistence type="predicted"/>
<gene>
    <name evidence="1" type="ORF">LCGC14_1094790</name>
</gene>
<reference evidence="1" key="1">
    <citation type="journal article" date="2015" name="Nature">
        <title>Complex archaea that bridge the gap between prokaryotes and eukaryotes.</title>
        <authorList>
            <person name="Spang A."/>
            <person name="Saw J.H."/>
            <person name="Jorgensen S.L."/>
            <person name="Zaremba-Niedzwiedzka K."/>
            <person name="Martijn J."/>
            <person name="Lind A.E."/>
            <person name="van Eijk R."/>
            <person name="Schleper C."/>
            <person name="Guy L."/>
            <person name="Ettema T.J."/>
        </authorList>
    </citation>
    <scope>NUCLEOTIDE SEQUENCE</scope>
</reference>
<evidence type="ECO:0000313" key="1">
    <source>
        <dbReference type="EMBL" id="KKN04706.1"/>
    </source>
</evidence>
<dbReference type="AlphaFoldDB" id="A0A0F9PUD1"/>
<comment type="caution">
    <text evidence="1">The sequence shown here is derived from an EMBL/GenBank/DDBJ whole genome shotgun (WGS) entry which is preliminary data.</text>
</comment>
<name>A0A0F9PUD1_9ZZZZ</name>
<protein>
    <submittedName>
        <fullName evidence="1">Uncharacterized protein</fullName>
    </submittedName>
</protein>